<keyword evidence="3" id="KW-1185">Reference proteome</keyword>
<dbReference type="InterPro" id="IPR007493">
    <property type="entry name" value="DUF538"/>
</dbReference>
<evidence type="ECO:0000256" key="1">
    <source>
        <dbReference type="SAM" id="MobiDB-lite"/>
    </source>
</evidence>
<feature type="region of interest" description="Disordered" evidence="1">
    <location>
        <begin position="1"/>
        <end position="20"/>
    </location>
</feature>
<dbReference type="Pfam" id="PF04398">
    <property type="entry name" value="DUF538"/>
    <property type="match status" value="1"/>
</dbReference>
<dbReference type="Proteomes" id="UP001428341">
    <property type="component" value="Unassembled WGS sequence"/>
</dbReference>
<accession>A0AAP0MY22</accession>
<feature type="compositionally biased region" description="Basic residues" evidence="1">
    <location>
        <begin position="1"/>
        <end position="18"/>
    </location>
</feature>
<organism evidence="2 3">
    <name type="scientific">Citrus x changshan-huyou</name>
    <dbReference type="NCBI Taxonomy" id="2935761"/>
    <lineage>
        <taxon>Eukaryota</taxon>
        <taxon>Viridiplantae</taxon>
        <taxon>Streptophyta</taxon>
        <taxon>Embryophyta</taxon>
        <taxon>Tracheophyta</taxon>
        <taxon>Spermatophyta</taxon>
        <taxon>Magnoliopsida</taxon>
        <taxon>eudicotyledons</taxon>
        <taxon>Gunneridae</taxon>
        <taxon>Pentapetalae</taxon>
        <taxon>rosids</taxon>
        <taxon>malvids</taxon>
        <taxon>Sapindales</taxon>
        <taxon>Rutaceae</taxon>
        <taxon>Aurantioideae</taxon>
        <taxon>Citrus</taxon>
    </lineage>
</organism>
<dbReference type="Gene3D" id="2.30.240.10">
    <property type="entry name" value="At5g01610-like"/>
    <property type="match status" value="1"/>
</dbReference>
<dbReference type="EMBL" id="JBCGBO010000002">
    <property type="protein sequence ID" value="KAK9224075.1"/>
    <property type="molecule type" value="Genomic_DNA"/>
</dbReference>
<comment type="caution">
    <text evidence="2">The sequence shown here is derived from an EMBL/GenBank/DDBJ whole genome shotgun (WGS) entry which is preliminary data.</text>
</comment>
<name>A0AAP0MY22_9ROSI</name>
<protein>
    <recommendedName>
        <fullName evidence="4">DUF538 family protein</fullName>
    </recommendedName>
</protein>
<dbReference type="PANTHER" id="PTHR31676:SF7">
    <property type="entry name" value="DUF538 DOMAIN-CONTAINING PROTEIN"/>
    <property type="match status" value="1"/>
</dbReference>
<evidence type="ECO:0008006" key="4">
    <source>
        <dbReference type="Google" id="ProtNLM"/>
    </source>
</evidence>
<dbReference type="PANTHER" id="PTHR31676">
    <property type="entry name" value="T31J12.3 PROTEIN-RELATED"/>
    <property type="match status" value="1"/>
</dbReference>
<evidence type="ECO:0000313" key="2">
    <source>
        <dbReference type="EMBL" id="KAK9224075.1"/>
    </source>
</evidence>
<sequence length="161" mass="18584">MISQRQKKNERKKERKKMAQQQLIANNQEGAEIYHGESICKQKSHELLAEINLPKGLLPLNDLVEVGYNRATGFVWLKQKKRTEHKFRSIGRNVSYDTEVTAFVEDRRMRRLTGVKSKELLIWVSISDIYTDAPDSKKITFANSTGLARSFPISAFELDEN</sequence>
<gene>
    <name evidence="2" type="ORF">WN944_012524</name>
</gene>
<dbReference type="SUPFAM" id="SSF141562">
    <property type="entry name" value="At5g01610-like"/>
    <property type="match status" value="1"/>
</dbReference>
<proteinExistence type="predicted"/>
<dbReference type="AlphaFoldDB" id="A0AAP0MY22"/>
<reference evidence="2 3" key="1">
    <citation type="submission" date="2024-05" db="EMBL/GenBank/DDBJ databases">
        <title>Haplotype-resolved chromosome-level genome assembly of Huyou (Citrus changshanensis).</title>
        <authorList>
            <person name="Miao C."/>
            <person name="Chen W."/>
            <person name="Wu Y."/>
            <person name="Wang L."/>
            <person name="Zhao S."/>
            <person name="Grierson D."/>
            <person name="Xu C."/>
            <person name="Chen K."/>
        </authorList>
    </citation>
    <scope>NUCLEOTIDE SEQUENCE [LARGE SCALE GENOMIC DNA]</scope>
    <source>
        <strain evidence="2">01-14</strain>
        <tissue evidence="2">Leaf</tissue>
    </source>
</reference>
<dbReference type="InterPro" id="IPR036758">
    <property type="entry name" value="At5g01610-like"/>
</dbReference>
<evidence type="ECO:0000313" key="3">
    <source>
        <dbReference type="Proteomes" id="UP001428341"/>
    </source>
</evidence>